<proteinExistence type="predicted"/>
<evidence type="ECO:0000256" key="2">
    <source>
        <dbReference type="SAM" id="Phobius"/>
    </source>
</evidence>
<sequence>MSVSCSSPFLTSQIPSPSPSPSNCPSPQAHISCTIFCNLLTSLVCMIPSSLGKVCMYACMNDVVIHTFFFSLFCPSGFSKLFCIFLCARHVRFCVAFGDLIFVATEFYSRILLKNSAGQLRSFIWRALYGEFYMESSTWRVLYGELYMESFIWRELCMEGASYNLR</sequence>
<feature type="transmembrane region" description="Helical" evidence="2">
    <location>
        <begin position="54"/>
        <end position="78"/>
    </location>
</feature>
<comment type="caution">
    <text evidence="3">The sequence shown here is derived from an EMBL/GenBank/DDBJ whole genome shotgun (WGS) entry which is preliminary data.</text>
</comment>
<dbReference type="EMBL" id="CM026423">
    <property type="protein sequence ID" value="KAG0583196.1"/>
    <property type="molecule type" value="Genomic_DNA"/>
</dbReference>
<evidence type="ECO:0000313" key="4">
    <source>
        <dbReference type="Proteomes" id="UP000822688"/>
    </source>
</evidence>
<evidence type="ECO:0000256" key="1">
    <source>
        <dbReference type="SAM" id="MobiDB-lite"/>
    </source>
</evidence>
<keyword evidence="2" id="KW-0812">Transmembrane</keyword>
<gene>
    <name evidence="3" type="ORF">KC19_3G116800</name>
</gene>
<name>A0A8T0IK01_CERPU</name>
<evidence type="ECO:0000313" key="3">
    <source>
        <dbReference type="EMBL" id="KAG0583196.1"/>
    </source>
</evidence>
<feature type="region of interest" description="Disordered" evidence="1">
    <location>
        <begin position="1"/>
        <end position="21"/>
    </location>
</feature>
<accession>A0A8T0IK01</accession>
<protein>
    <submittedName>
        <fullName evidence="3">Uncharacterized protein</fullName>
    </submittedName>
</protein>
<reference evidence="3" key="1">
    <citation type="submission" date="2020-06" db="EMBL/GenBank/DDBJ databases">
        <title>WGS assembly of Ceratodon purpureus strain R40.</title>
        <authorList>
            <person name="Carey S.B."/>
            <person name="Jenkins J."/>
            <person name="Shu S."/>
            <person name="Lovell J.T."/>
            <person name="Sreedasyam A."/>
            <person name="Maumus F."/>
            <person name="Tiley G.P."/>
            <person name="Fernandez-Pozo N."/>
            <person name="Barry K."/>
            <person name="Chen C."/>
            <person name="Wang M."/>
            <person name="Lipzen A."/>
            <person name="Daum C."/>
            <person name="Saski C.A."/>
            <person name="Payton A.C."/>
            <person name="Mcbreen J.C."/>
            <person name="Conrad R.E."/>
            <person name="Kollar L.M."/>
            <person name="Olsson S."/>
            <person name="Huttunen S."/>
            <person name="Landis J.B."/>
            <person name="Wickett N.J."/>
            <person name="Johnson M.G."/>
            <person name="Rensing S.A."/>
            <person name="Grimwood J."/>
            <person name="Schmutz J."/>
            <person name="Mcdaniel S.F."/>
        </authorList>
    </citation>
    <scope>NUCLEOTIDE SEQUENCE</scope>
    <source>
        <strain evidence="3">R40</strain>
    </source>
</reference>
<dbReference type="AlphaFoldDB" id="A0A8T0IK01"/>
<keyword evidence="2" id="KW-1133">Transmembrane helix</keyword>
<keyword evidence="2" id="KW-0472">Membrane</keyword>
<organism evidence="3 4">
    <name type="scientific">Ceratodon purpureus</name>
    <name type="common">Fire moss</name>
    <name type="synonym">Dicranum purpureum</name>
    <dbReference type="NCBI Taxonomy" id="3225"/>
    <lineage>
        <taxon>Eukaryota</taxon>
        <taxon>Viridiplantae</taxon>
        <taxon>Streptophyta</taxon>
        <taxon>Embryophyta</taxon>
        <taxon>Bryophyta</taxon>
        <taxon>Bryophytina</taxon>
        <taxon>Bryopsida</taxon>
        <taxon>Dicranidae</taxon>
        <taxon>Pseudoditrichales</taxon>
        <taxon>Ditrichaceae</taxon>
        <taxon>Ceratodon</taxon>
    </lineage>
</organism>
<keyword evidence="4" id="KW-1185">Reference proteome</keyword>
<feature type="compositionally biased region" description="Polar residues" evidence="1">
    <location>
        <begin position="1"/>
        <end position="11"/>
    </location>
</feature>
<dbReference type="Proteomes" id="UP000822688">
    <property type="component" value="Chromosome 3"/>
</dbReference>